<comment type="caution">
    <text evidence="1">The sequence shown here is derived from an EMBL/GenBank/DDBJ whole genome shotgun (WGS) entry which is preliminary data.</text>
</comment>
<dbReference type="EMBL" id="JGYS01000006">
    <property type="protein sequence ID" value="KFI55281.1"/>
    <property type="molecule type" value="Genomic_DNA"/>
</dbReference>
<organism evidence="1 2">
    <name type="scientific">Bifidobacterium callitrichos DSM 23973</name>
    <dbReference type="NCBI Taxonomy" id="1437609"/>
    <lineage>
        <taxon>Bacteria</taxon>
        <taxon>Bacillati</taxon>
        <taxon>Actinomycetota</taxon>
        <taxon>Actinomycetes</taxon>
        <taxon>Bifidobacteriales</taxon>
        <taxon>Bifidobacteriaceae</taxon>
        <taxon>Bifidobacterium</taxon>
    </lineage>
</organism>
<gene>
    <name evidence="1" type="ORF">BCAL_1297</name>
</gene>
<evidence type="ECO:0000313" key="1">
    <source>
        <dbReference type="EMBL" id="KFI55281.1"/>
    </source>
</evidence>
<accession>A0A087A931</accession>
<dbReference type="Proteomes" id="UP000029072">
    <property type="component" value="Unassembled WGS sequence"/>
</dbReference>
<evidence type="ECO:0000313" key="2">
    <source>
        <dbReference type="Proteomes" id="UP000029072"/>
    </source>
</evidence>
<proteinExistence type="predicted"/>
<reference evidence="1 2" key="1">
    <citation type="submission" date="2014-03" db="EMBL/GenBank/DDBJ databases">
        <title>Genomics of Bifidobacteria.</title>
        <authorList>
            <person name="Ventura M."/>
            <person name="Milani C."/>
            <person name="Lugli G.A."/>
        </authorList>
    </citation>
    <scope>NUCLEOTIDE SEQUENCE [LARGE SCALE GENOMIC DNA]</scope>
    <source>
        <strain evidence="1 2">DSM 23973</strain>
    </source>
</reference>
<sequence length="42" mass="4489">MLNKKKIMAAVLRGLEVSGVNALAQAGYSESTLNAIEAIEKR</sequence>
<name>A0A087A931_9BIFI</name>
<dbReference type="RefSeq" id="WP_258184490.1">
    <property type="nucleotide sequence ID" value="NZ_JDUV01000003.1"/>
</dbReference>
<dbReference type="eggNOG" id="ENOG5032F0V">
    <property type="taxonomic scope" value="Bacteria"/>
</dbReference>
<protein>
    <submittedName>
        <fullName evidence="1">Uncharacterized protein</fullName>
    </submittedName>
</protein>
<dbReference type="AlphaFoldDB" id="A0A087A931"/>